<dbReference type="Gramene" id="KZN07383">
    <property type="protein sequence ID" value="KZN07383"/>
    <property type="gene ID" value="DCAR_008220"/>
</dbReference>
<dbReference type="Proteomes" id="UP000077755">
    <property type="component" value="Chromosome 2"/>
</dbReference>
<evidence type="ECO:0000313" key="2">
    <source>
        <dbReference type="Proteomes" id="UP000077755"/>
    </source>
</evidence>
<evidence type="ECO:0000313" key="1">
    <source>
        <dbReference type="EMBL" id="WOG90054.1"/>
    </source>
</evidence>
<dbReference type="EMBL" id="CP093344">
    <property type="protein sequence ID" value="WOG90054.1"/>
    <property type="molecule type" value="Genomic_DNA"/>
</dbReference>
<keyword evidence="2" id="KW-1185">Reference proteome</keyword>
<sequence>MDYKIPKRPWDFPTLLSLELGENKYPNTQSSCIGYIVHSKADYQSNSRPFAQRQILTNVSTTSRLMPSPVEKSVDKLELKSFSGLFAVCGLACVLALIICFAIIMHKFTRHLPEEPGSPGGSSHAARLQTFLSSVDEKEVDLKSKSKRRNMELASNVGVDEVTSVNRSNRSCKFMSTTKSINTQGASETTWNCYKVLCQQIMRDIGLYVTYRLRPTVSIKHKF</sequence>
<reference evidence="1" key="2">
    <citation type="submission" date="2022-03" db="EMBL/GenBank/DDBJ databases">
        <title>Draft title - Genomic analysis of global carrot germplasm unveils the trajectory of domestication and the origin of high carotenoid orange carrot.</title>
        <authorList>
            <person name="Iorizzo M."/>
            <person name="Ellison S."/>
            <person name="Senalik D."/>
            <person name="Macko-Podgorni A."/>
            <person name="Grzebelus D."/>
            <person name="Bostan H."/>
            <person name="Rolling W."/>
            <person name="Curaba J."/>
            <person name="Simon P."/>
        </authorList>
    </citation>
    <scope>NUCLEOTIDE SEQUENCE</scope>
    <source>
        <tissue evidence="1">Leaf</tissue>
    </source>
</reference>
<reference evidence="1" key="1">
    <citation type="journal article" date="2016" name="Nat. Genet.">
        <title>A high-quality carrot genome assembly provides new insights into carotenoid accumulation and asterid genome evolution.</title>
        <authorList>
            <person name="Iorizzo M."/>
            <person name="Ellison S."/>
            <person name="Senalik D."/>
            <person name="Zeng P."/>
            <person name="Satapoomin P."/>
            <person name="Huang J."/>
            <person name="Bowman M."/>
            <person name="Iovene M."/>
            <person name="Sanseverino W."/>
            <person name="Cavagnaro P."/>
            <person name="Yildiz M."/>
            <person name="Macko-Podgorni A."/>
            <person name="Moranska E."/>
            <person name="Grzebelus E."/>
            <person name="Grzebelus D."/>
            <person name="Ashrafi H."/>
            <person name="Zheng Z."/>
            <person name="Cheng S."/>
            <person name="Spooner D."/>
            <person name="Van Deynze A."/>
            <person name="Simon P."/>
        </authorList>
    </citation>
    <scope>NUCLEOTIDE SEQUENCE</scope>
    <source>
        <tissue evidence="1">Leaf</tissue>
    </source>
</reference>
<gene>
    <name evidence="1" type="ORF">DCAR_0209295</name>
</gene>
<accession>A0A162AXT9</accession>
<proteinExistence type="predicted"/>
<name>A0A162AXT9_DAUCS</name>
<organism evidence="1 2">
    <name type="scientific">Daucus carota subsp. sativus</name>
    <name type="common">Carrot</name>
    <dbReference type="NCBI Taxonomy" id="79200"/>
    <lineage>
        <taxon>Eukaryota</taxon>
        <taxon>Viridiplantae</taxon>
        <taxon>Streptophyta</taxon>
        <taxon>Embryophyta</taxon>
        <taxon>Tracheophyta</taxon>
        <taxon>Spermatophyta</taxon>
        <taxon>Magnoliopsida</taxon>
        <taxon>eudicotyledons</taxon>
        <taxon>Gunneridae</taxon>
        <taxon>Pentapetalae</taxon>
        <taxon>asterids</taxon>
        <taxon>campanulids</taxon>
        <taxon>Apiales</taxon>
        <taxon>Apiaceae</taxon>
        <taxon>Apioideae</taxon>
        <taxon>Scandiceae</taxon>
        <taxon>Daucinae</taxon>
        <taxon>Daucus</taxon>
        <taxon>Daucus sect. Daucus</taxon>
    </lineage>
</organism>
<protein>
    <submittedName>
        <fullName evidence="1">Uncharacterized protein</fullName>
    </submittedName>
</protein>
<dbReference type="AlphaFoldDB" id="A0A162AXT9"/>